<reference evidence="5 6" key="1">
    <citation type="journal article" date="2019" name="Int. J. Syst. Evol. Microbiol.">
        <title>The Global Catalogue of Microorganisms (GCM) 10K type strain sequencing project: providing services to taxonomists for standard genome sequencing and annotation.</title>
        <authorList>
            <consortium name="The Broad Institute Genomics Platform"/>
            <consortium name="The Broad Institute Genome Sequencing Center for Infectious Disease"/>
            <person name="Wu L."/>
            <person name="Ma J."/>
        </authorList>
    </citation>
    <scope>NUCLEOTIDE SEQUENCE [LARGE SCALE GENOMIC DNA]</scope>
    <source>
        <strain evidence="5 6">CGMCC 1.10390</strain>
    </source>
</reference>
<keyword evidence="3" id="KW-0732">Signal</keyword>
<dbReference type="Gene3D" id="3.40.50.1980">
    <property type="entry name" value="Nitrogenase molybdenum iron protein domain"/>
    <property type="match status" value="3"/>
</dbReference>
<dbReference type="PANTHER" id="PTHR42953:SF3">
    <property type="entry name" value="HIGH-AFFINITY ZINC UPTAKE SYSTEM PROTEIN ZNUA"/>
    <property type="match status" value="1"/>
</dbReference>
<name>A0ABD6DG28_9EURY</name>
<organism evidence="5 6">
    <name type="scientific">Haloarchaeobius litoreus</name>
    <dbReference type="NCBI Taxonomy" id="755306"/>
    <lineage>
        <taxon>Archaea</taxon>
        <taxon>Methanobacteriati</taxon>
        <taxon>Methanobacteriota</taxon>
        <taxon>Stenosarchaea group</taxon>
        <taxon>Halobacteria</taxon>
        <taxon>Halobacteriales</taxon>
        <taxon>Halorubellaceae</taxon>
        <taxon>Haloarchaeobius</taxon>
    </lineage>
</organism>
<dbReference type="EMBL" id="JBHUDO010000001">
    <property type="protein sequence ID" value="MFD1644418.1"/>
    <property type="molecule type" value="Genomic_DNA"/>
</dbReference>
<comment type="caution">
    <text evidence="5">The sequence shown here is derived from an EMBL/GenBank/DDBJ whole genome shotgun (WGS) entry which is preliminary data.</text>
</comment>
<evidence type="ECO:0000256" key="3">
    <source>
        <dbReference type="ARBA" id="ARBA00022729"/>
    </source>
</evidence>
<proteinExistence type="inferred from homology"/>
<dbReference type="RefSeq" id="WP_256399689.1">
    <property type="nucleotide sequence ID" value="NZ_JANHJR010000002.1"/>
</dbReference>
<dbReference type="Proteomes" id="UP001597034">
    <property type="component" value="Unassembled WGS sequence"/>
</dbReference>
<accession>A0ABD6DG28</accession>
<comment type="similarity">
    <text evidence="1">Belongs to the bacterial solute-binding protein 9 family.</text>
</comment>
<dbReference type="PANTHER" id="PTHR42953">
    <property type="entry name" value="HIGH-AFFINITY ZINC UPTAKE SYSTEM PROTEIN ZNUA-RELATED"/>
    <property type="match status" value="1"/>
</dbReference>
<evidence type="ECO:0000313" key="5">
    <source>
        <dbReference type="EMBL" id="MFD1644418.1"/>
    </source>
</evidence>
<dbReference type="PROSITE" id="PS51257">
    <property type="entry name" value="PROKAR_LIPOPROTEIN"/>
    <property type="match status" value="1"/>
</dbReference>
<keyword evidence="2" id="KW-0813">Transport</keyword>
<feature type="compositionally biased region" description="Basic and acidic residues" evidence="4">
    <location>
        <begin position="131"/>
        <end position="199"/>
    </location>
</feature>
<evidence type="ECO:0000256" key="4">
    <source>
        <dbReference type="SAM" id="MobiDB-lite"/>
    </source>
</evidence>
<dbReference type="SUPFAM" id="SSF53807">
    <property type="entry name" value="Helical backbone' metal receptor"/>
    <property type="match status" value="1"/>
</dbReference>
<evidence type="ECO:0000256" key="2">
    <source>
        <dbReference type="ARBA" id="ARBA00022448"/>
    </source>
</evidence>
<protein>
    <submittedName>
        <fullName evidence="5">Metal ABC transporter substrate-binding protein</fullName>
    </submittedName>
</protein>
<sequence>MRELTRRRVLAAGTGLAGLSAVAGCLGGLNTGDETETSGVQSSFFVFGAVAAAVAGDATDASVLVPVGQHGHGWEPGPRVRESIRDASLLVHGMSGFQPWVDDITTDLAADDAAVETVDASADVDLLPLGGDHDDGDHETEHGSEHHDEHTATDHHEGDHSTEHTGTEHHHEEDDATEHHDDEGHHDGHDHGGESDPHFWLDPLRVRTAVETVRERLVATDPANADVYDANATAYRERLDSLHADLESTVADASKGTLLVAGHDAFQYLGDRYGVEVEALTGMSPDSQPTARDIERAQEVIEHHDLQYICADPLESQRAAEQLVAETDATEVLPLTALPGLHDDWADRDWGYVDVVENVNRPTLERALEA</sequence>
<gene>
    <name evidence="5" type="ORF">ACFSBL_01865</name>
</gene>
<evidence type="ECO:0000313" key="6">
    <source>
        <dbReference type="Proteomes" id="UP001597034"/>
    </source>
</evidence>
<feature type="region of interest" description="Disordered" evidence="4">
    <location>
        <begin position="125"/>
        <end position="199"/>
    </location>
</feature>
<evidence type="ECO:0000256" key="1">
    <source>
        <dbReference type="ARBA" id="ARBA00011028"/>
    </source>
</evidence>
<dbReference type="AlphaFoldDB" id="A0ABD6DG28"/>
<dbReference type="Pfam" id="PF01297">
    <property type="entry name" value="ZnuA"/>
    <property type="match status" value="1"/>
</dbReference>
<keyword evidence="6" id="KW-1185">Reference proteome</keyword>
<dbReference type="InterPro" id="IPR050492">
    <property type="entry name" value="Bact_metal-bind_prot9"/>
</dbReference>
<dbReference type="InterPro" id="IPR006127">
    <property type="entry name" value="ZnuA-like"/>
</dbReference>